<reference evidence="1" key="1">
    <citation type="submission" date="2020-10" db="EMBL/GenBank/DDBJ databases">
        <authorList>
            <person name="Gilroy R."/>
        </authorList>
    </citation>
    <scope>NUCLEOTIDE SEQUENCE</scope>
    <source>
        <strain evidence="1">CHK195-11698</strain>
    </source>
</reference>
<accession>A0A9D1HP98</accession>
<dbReference type="AlphaFoldDB" id="A0A9D1HP98"/>
<dbReference type="EMBL" id="DVMJ01000078">
    <property type="protein sequence ID" value="HIU14220.1"/>
    <property type="molecule type" value="Genomic_DNA"/>
</dbReference>
<name>A0A9D1HP98_9FIRM</name>
<gene>
    <name evidence="1" type="ORF">IAD15_09150</name>
</gene>
<evidence type="ECO:0000313" key="1">
    <source>
        <dbReference type="EMBL" id="HIU14220.1"/>
    </source>
</evidence>
<sequence>MFIKAMPTGPNKTYCYCYIVESYRDGGKCKHKNLKSLGKYYRSDVDILKRVDPEKLLSVSSKEIRKMVGDTAFMKIMSDLCMIADDHDTIQYLRIQEYIKAHIIADYGIKVKGIDVLRQGEKDDSPKSV</sequence>
<organism evidence="1 2">
    <name type="scientific">Candidatus Fimiplasma intestinipullorum</name>
    <dbReference type="NCBI Taxonomy" id="2840825"/>
    <lineage>
        <taxon>Bacteria</taxon>
        <taxon>Bacillati</taxon>
        <taxon>Bacillota</taxon>
        <taxon>Clostridia</taxon>
        <taxon>Eubacteriales</taxon>
        <taxon>Candidatus Fimiplasma</taxon>
    </lineage>
</organism>
<reference evidence="1" key="2">
    <citation type="journal article" date="2021" name="PeerJ">
        <title>Extensive microbial diversity within the chicken gut microbiome revealed by metagenomics and culture.</title>
        <authorList>
            <person name="Gilroy R."/>
            <person name="Ravi A."/>
            <person name="Getino M."/>
            <person name="Pursley I."/>
            <person name="Horton D.L."/>
            <person name="Alikhan N.F."/>
            <person name="Baker D."/>
            <person name="Gharbi K."/>
            <person name="Hall N."/>
            <person name="Watson M."/>
            <person name="Adriaenssens E.M."/>
            <person name="Foster-Nyarko E."/>
            <person name="Jarju S."/>
            <person name="Secka A."/>
            <person name="Antonio M."/>
            <person name="Oren A."/>
            <person name="Chaudhuri R.R."/>
            <person name="La Ragione R."/>
            <person name="Hildebrand F."/>
            <person name="Pallen M.J."/>
        </authorList>
    </citation>
    <scope>NUCLEOTIDE SEQUENCE</scope>
    <source>
        <strain evidence="1">CHK195-11698</strain>
    </source>
</reference>
<comment type="caution">
    <text evidence="1">The sequence shown here is derived from an EMBL/GenBank/DDBJ whole genome shotgun (WGS) entry which is preliminary data.</text>
</comment>
<proteinExistence type="predicted"/>
<dbReference type="Proteomes" id="UP000824175">
    <property type="component" value="Unassembled WGS sequence"/>
</dbReference>
<evidence type="ECO:0000313" key="2">
    <source>
        <dbReference type="Proteomes" id="UP000824175"/>
    </source>
</evidence>
<protein>
    <submittedName>
        <fullName evidence="1">Uncharacterized protein</fullName>
    </submittedName>
</protein>